<sequence length="117" mass="13901">MLLEDYFDFLRPDDIRVKGTRVGIETILYDFIHRSRTPEEIAQSYPSVNLEQVYATILYYLHNKEDVSAYLTDWLEWSHRMREEQRRNPPPVVKKLMKLKAEREAIKKANESQISAG</sequence>
<reference evidence="1" key="1">
    <citation type="submission" date="2021-05" db="EMBL/GenBank/DDBJ databases">
        <authorList>
            <person name="Pietrasiak N."/>
            <person name="Ward R."/>
            <person name="Stajich J.E."/>
            <person name="Kurbessoian T."/>
        </authorList>
    </citation>
    <scope>NUCLEOTIDE SEQUENCE</scope>
    <source>
        <strain evidence="1">CPER-KK1</strain>
    </source>
</reference>
<evidence type="ECO:0000313" key="2">
    <source>
        <dbReference type="Proteomes" id="UP000753908"/>
    </source>
</evidence>
<dbReference type="Proteomes" id="UP000753908">
    <property type="component" value="Unassembled WGS sequence"/>
</dbReference>
<evidence type="ECO:0000313" key="1">
    <source>
        <dbReference type="EMBL" id="MBW4548850.1"/>
    </source>
</evidence>
<dbReference type="InterPro" id="IPR009057">
    <property type="entry name" value="Homeodomain-like_sf"/>
</dbReference>
<proteinExistence type="predicted"/>
<dbReference type="InterPro" id="IPR036388">
    <property type="entry name" value="WH-like_DNA-bd_sf"/>
</dbReference>
<dbReference type="Pfam" id="PF04255">
    <property type="entry name" value="DUF433"/>
    <property type="match status" value="1"/>
</dbReference>
<gene>
    <name evidence="1" type="ORF">KME25_31255</name>
</gene>
<dbReference type="EMBL" id="JAHHIF010000073">
    <property type="protein sequence ID" value="MBW4548850.1"/>
    <property type="molecule type" value="Genomic_DNA"/>
</dbReference>
<dbReference type="Gene3D" id="1.10.10.10">
    <property type="entry name" value="Winged helix-like DNA-binding domain superfamily/Winged helix DNA-binding domain"/>
    <property type="match status" value="1"/>
</dbReference>
<dbReference type="SUPFAM" id="SSF46689">
    <property type="entry name" value="Homeodomain-like"/>
    <property type="match status" value="1"/>
</dbReference>
<dbReference type="AlphaFoldDB" id="A0A951UD27"/>
<protein>
    <submittedName>
        <fullName evidence="1">DUF433 domain-containing protein</fullName>
    </submittedName>
</protein>
<dbReference type="InterPro" id="IPR007367">
    <property type="entry name" value="DUF433"/>
</dbReference>
<name>A0A951UD27_9CYAN</name>
<comment type="caution">
    <text evidence="1">The sequence shown here is derived from an EMBL/GenBank/DDBJ whole genome shotgun (WGS) entry which is preliminary data.</text>
</comment>
<accession>A0A951UD27</accession>
<organism evidence="1 2">
    <name type="scientific">Symplocastrum torsivum CPER-KK1</name>
    <dbReference type="NCBI Taxonomy" id="450513"/>
    <lineage>
        <taxon>Bacteria</taxon>
        <taxon>Bacillati</taxon>
        <taxon>Cyanobacteriota</taxon>
        <taxon>Cyanophyceae</taxon>
        <taxon>Oscillatoriophycideae</taxon>
        <taxon>Oscillatoriales</taxon>
        <taxon>Microcoleaceae</taxon>
        <taxon>Symplocastrum</taxon>
    </lineage>
</organism>
<reference evidence="1" key="2">
    <citation type="journal article" date="2022" name="Microbiol. Resour. Announc.">
        <title>Metagenome Sequencing to Explore Phylogenomics of Terrestrial Cyanobacteria.</title>
        <authorList>
            <person name="Ward R.D."/>
            <person name="Stajich J.E."/>
            <person name="Johansen J.R."/>
            <person name="Huntemann M."/>
            <person name="Clum A."/>
            <person name="Foster B."/>
            <person name="Foster B."/>
            <person name="Roux S."/>
            <person name="Palaniappan K."/>
            <person name="Varghese N."/>
            <person name="Mukherjee S."/>
            <person name="Reddy T.B.K."/>
            <person name="Daum C."/>
            <person name="Copeland A."/>
            <person name="Chen I.A."/>
            <person name="Ivanova N.N."/>
            <person name="Kyrpides N.C."/>
            <person name="Shapiro N."/>
            <person name="Eloe-Fadrosh E.A."/>
            <person name="Pietrasiak N."/>
        </authorList>
    </citation>
    <scope>NUCLEOTIDE SEQUENCE</scope>
    <source>
        <strain evidence="1">CPER-KK1</strain>
    </source>
</reference>